<dbReference type="CDD" id="cd04301">
    <property type="entry name" value="NAT_SF"/>
    <property type="match status" value="1"/>
</dbReference>
<accession>A0A5A5TYF8</accession>
<organism evidence="2 3">
    <name type="scientific">Leuconostoc citreum</name>
    <dbReference type="NCBI Taxonomy" id="33964"/>
    <lineage>
        <taxon>Bacteria</taxon>
        <taxon>Bacillati</taxon>
        <taxon>Bacillota</taxon>
        <taxon>Bacilli</taxon>
        <taxon>Lactobacillales</taxon>
        <taxon>Lactobacillaceae</taxon>
        <taxon>Leuconostoc</taxon>
    </lineage>
</organism>
<dbReference type="GO" id="GO:0016747">
    <property type="term" value="F:acyltransferase activity, transferring groups other than amino-acyl groups"/>
    <property type="evidence" value="ECO:0007669"/>
    <property type="project" value="InterPro"/>
</dbReference>
<evidence type="ECO:0000259" key="1">
    <source>
        <dbReference type="PROSITE" id="PS51186"/>
    </source>
</evidence>
<dbReference type="SUPFAM" id="SSF55729">
    <property type="entry name" value="Acyl-CoA N-acyltransferases (Nat)"/>
    <property type="match status" value="1"/>
</dbReference>
<dbReference type="Gene3D" id="3.40.630.30">
    <property type="match status" value="1"/>
</dbReference>
<evidence type="ECO:0000313" key="3">
    <source>
        <dbReference type="Proteomes" id="UP000323274"/>
    </source>
</evidence>
<dbReference type="InterPro" id="IPR016181">
    <property type="entry name" value="Acyl_CoA_acyltransferase"/>
</dbReference>
<feature type="domain" description="N-acetyltransferase" evidence="1">
    <location>
        <begin position="4"/>
        <end position="174"/>
    </location>
</feature>
<comment type="caution">
    <text evidence="2">The sequence shown here is derived from an EMBL/GenBank/DDBJ whole genome shotgun (WGS) entry which is preliminary data.</text>
</comment>
<dbReference type="InterPro" id="IPR000182">
    <property type="entry name" value="GNAT_dom"/>
</dbReference>
<keyword evidence="2" id="KW-0808">Transferase</keyword>
<reference evidence="2 3" key="1">
    <citation type="submission" date="2019-04" db="EMBL/GenBank/DDBJ databases">
        <title>A pseudo-fructophilic Leuconostoc citreum strain F192-5 isolated from peel of satsuma mandarin: the first report for isolation and characterization of strain-dependent fructophilic-like characteristics.</title>
        <authorList>
            <person name="Maeno S."/>
            <person name="Tanizawa Y."/>
            <person name="Kajikawa A."/>
            <person name="Kanesaki Y."/>
            <person name="Kubota E."/>
            <person name="Arita M."/>
            <person name="Leon D."/>
            <person name="Endo A."/>
        </authorList>
    </citation>
    <scope>NUCLEOTIDE SEQUENCE [LARGE SCALE GENOMIC DNA]</scope>
    <source>
        <strain evidence="2 3">F192-5</strain>
    </source>
</reference>
<evidence type="ECO:0000313" key="2">
    <source>
        <dbReference type="EMBL" id="GDZ83139.1"/>
    </source>
</evidence>
<dbReference type="PROSITE" id="PS51186">
    <property type="entry name" value="GNAT"/>
    <property type="match status" value="1"/>
</dbReference>
<sequence length="174" mass="20032">MSIIFMRPAIKKDIDQILEIIKNAKSFLASKNIDQWQINYPNDDVVTKDIMDKVGYVLQVDGNVAGYAVINYGHDNNYANIYNGEWSNNNNEYVTIHRFAISDKYRGQGLSQKFISQIFSHVYLLGHSDIRIDTHEKNELMQKVILGNGFQKRGSVTINEDGNEVHRFAYQINL</sequence>
<protein>
    <submittedName>
        <fullName evidence="2">N-acetyltransferase</fullName>
    </submittedName>
</protein>
<dbReference type="Pfam" id="PF00583">
    <property type="entry name" value="Acetyltransf_1"/>
    <property type="match status" value="1"/>
</dbReference>
<dbReference type="RefSeq" id="WP_149333771.1">
    <property type="nucleotide sequence ID" value="NZ_BJJW01000002.1"/>
</dbReference>
<dbReference type="AlphaFoldDB" id="A0A5A5TYF8"/>
<name>A0A5A5TYF8_LEUCI</name>
<proteinExistence type="predicted"/>
<dbReference type="EMBL" id="BJJW01000002">
    <property type="protein sequence ID" value="GDZ83139.1"/>
    <property type="molecule type" value="Genomic_DNA"/>
</dbReference>
<dbReference type="Proteomes" id="UP000323274">
    <property type="component" value="Unassembled WGS sequence"/>
</dbReference>
<gene>
    <name evidence="2" type="primary">ywfD_1</name>
    <name evidence="2" type="ORF">LCIT_03810</name>
</gene>